<feature type="compositionally biased region" description="Basic and acidic residues" evidence="1">
    <location>
        <begin position="332"/>
        <end position="347"/>
    </location>
</feature>
<feature type="compositionally biased region" description="Polar residues" evidence="1">
    <location>
        <begin position="1189"/>
        <end position="1200"/>
    </location>
</feature>
<feature type="compositionally biased region" description="Basic and acidic residues" evidence="1">
    <location>
        <begin position="993"/>
        <end position="1008"/>
    </location>
</feature>
<feature type="compositionally biased region" description="Basic and acidic residues" evidence="1">
    <location>
        <begin position="583"/>
        <end position="595"/>
    </location>
</feature>
<feature type="compositionally biased region" description="Polar residues" evidence="1">
    <location>
        <begin position="610"/>
        <end position="626"/>
    </location>
</feature>
<feature type="region of interest" description="Disordered" evidence="1">
    <location>
        <begin position="902"/>
        <end position="1030"/>
    </location>
</feature>
<dbReference type="PANTHER" id="PTHR31008:SF15">
    <property type="entry name" value="GPI-ANCHORED ADHESIN-LIKE PROTEIN"/>
    <property type="match status" value="1"/>
</dbReference>
<reference evidence="2" key="1">
    <citation type="submission" date="2015-12" db="EMBL/GenBank/DDBJ databases">
        <title>Update maize B73 reference genome by single molecule sequencing technologies.</title>
        <authorList>
            <consortium name="Maize Genome Sequencing Project"/>
            <person name="Ware D."/>
        </authorList>
    </citation>
    <scope>NUCLEOTIDE SEQUENCE [LARGE SCALE GENOMIC DNA]</scope>
    <source>
        <tissue evidence="2">Seedling</tissue>
    </source>
</reference>
<evidence type="ECO:0000256" key="1">
    <source>
        <dbReference type="SAM" id="MobiDB-lite"/>
    </source>
</evidence>
<feature type="compositionally biased region" description="Basic and acidic residues" evidence="1">
    <location>
        <begin position="633"/>
        <end position="649"/>
    </location>
</feature>
<dbReference type="ExpressionAtlas" id="A0A1D6F1J0">
    <property type="expression patterns" value="baseline and differential"/>
</dbReference>
<protein>
    <recommendedName>
        <fullName evidence="3">COP1-interacting protein-related</fullName>
    </recommendedName>
</protein>
<evidence type="ECO:0008006" key="3">
    <source>
        <dbReference type="Google" id="ProtNLM"/>
    </source>
</evidence>
<dbReference type="InParanoid" id="A0A1D6F1J0"/>
<dbReference type="IntAct" id="A0A1D6F1J0">
    <property type="interactions" value="54"/>
</dbReference>
<feature type="compositionally biased region" description="Acidic residues" evidence="1">
    <location>
        <begin position="1108"/>
        <end position="1118"/>
    </location>
</feature>
<dbReference type="PANTHER" id="PTHR31008">
    <property type="entry name" value="COP1-INTERACTING PROTEIN-RELATED"/>
    <property type="match status" value="1"/>
</dbReference>
<feature type="compositionally biased region" description="Polar residues" evidence="1">
    <location>
        <begin position="270"/>
        <end position="292"/>
    </location>
</feature>
<feature type="region of interest" description="Disordered" evidence="1">
    <location>
        <begin position="583"/>
        <end position="687"/>
    </location>
</feature>
<feature type="region of interest" description="Disordered" evidence="1">
    <location>
        <begin position="232"/>
        <end position="378"/>
    </location>
</feature>
<dbReference type="eggNOG" id="ENOG502QQCY">
    <property type="taxonomic scope" value="Eukaryota"/>
</dbReference>
<accession>A0A1D6F1J0</accession>
<feature type="compositionally biased region" description="Polar residues" evidence="1">
    <location>
        <begin position="412"/>
        <end position="422"/>
    </location>
</feature>
<gene>
    <name evidence="2" type="ORF">ZEAMMB73_Zm00001d006864</name>
</gene>
<feature type="region of interest" description="Disordered" evidence="1">
    <location>
        <begin position="399"/>
        <end position="454"/>
    </location>
</feature>
<dbReference type="SMR" id="A0A1D6F1J0"/>
<proteinExistence type="predicted"/>
<dbReference type="EMBL" id="CM007648">
    <property type="protein sequence ID" value="ONM25315.1"/>
    <property type="molecule type" value="Genomic_DNA"/>
</dbReference>
<organism evidence="2">
    <name type="scientific">Zea mays</name>
    <name type="common">Maize</name>
    <dbReference type="NCBI Taxonomy" id="4577"/>
    <lineage>
        <taxon>Eukaryota</taxon>
        <taxon>Viridiplantae</taxon>
        <taxon>Streptophyta</taxon>
        <taxon>Embryophyta</taxon>
        <taxon>Tracheophyta</taxon>
        <taxon>Spermatophyta</taxon>
        <taxon>Magnoliopsida</taxon>
        <taxon>Liliopsida</taxon>
        <taxon>Poales</taxon>
        <taxon>Poaceae</taxon>
        <taxon>PACMAD clade</taxon>
        <taxon>Panicoideae</taxon>
        <taxon>Andropogonodae</taxon>
        <taxon>Andropogoneae</taxon>
        <taxon>Tripsacinae</taxon>
        <taxon>Zea</taxon>
    </lineage>
</organism>
<evidence type="ECO:0000313" key="2">
    <source>
        <dbReference type="EMBL" id="ONM25315.1"/>
    </source>
</evidence>
<feature type="compositionally biased region" description="Polar residues" evidence="1">
    <location>
        <begin position="348"/>
        <end position="358"/>
    </location>
</feature>
<feature type="compositionally biased region" description="Polar residues" evidence="1">
    <location>
        <begin position="433"/>
        <end position="445"/>
    </location>
</feature>
<feature type="region of interest" description="Disordered" evidence="1">
    <location>
        <begin position="1332"/>
        <end position="1359"/>
    </location>
</feature>
<dbReference type="PaxDb" id="4577-GRMZM2G098859_P01"/>
<sequence length="1376" mass="150175">MEAHAPLDFALFQLSPRRQRCELVVCGNGRTEKIASGSVKPFVAHLRAVEEQASAQPPPPAIRLQLDRPAPWFSKGTLERFVRFVSTPEVLELTSTYDLEMSQLEGARKIYAQGGTGDATSGGTVWSFISAVSESNLCNIWPCLLAAENVTGSAAAVAADITKKELLRAIDVRLSTLKQDLAAACSRASSAGFNPNSVSELLLFANHFGASRLSEACTKFMSLCQRRHDISPQTAQPAVSSHWKVFDDGNVRGSSSSDMSIDEPQVDLGESNNKSTVGGSGSQVHRLSNSQGLEVAAEQQPKPTIPQAIDKQEAETDASPAPAAGGLSRRLSVKDRINMFESQKKEQTPSSGNSNSAGTGRVVPGRGEHRRVPSGASMEKLVRRWSSVSDMSIDLSNNESVNINDKKDNGTPVVTPTSTDLEANSKAKADVDSNGQKDLVTSHSWPYQKDNVPMDPTTTDLCPPSTLSNTLAPHSDGAGNDMVINSSIESESSFGKEAGVIQGLTRMSNHATSNVSTRNHLKSSAKPVEEGLLKNKDILTSTSLEEHVRMIDKEITAVPHEVLVASEQIPQNDIRGLHTKDIHTESEVTGRKDQPSRSFGKVSGGVNPKPKTSSNSRANVKGSSGRANVKGSSGRDEITFTETEFRDVSLQRNRLPRKAEDVGRKVTGGSDSDSSGRQGTNLSRQSSITIQELNFQARVMGPGKGNQDRHGELQMKANELEKLFAEHKLISSRRGKPTDVQVDSTRTVSEVKPITVLHETIHTKQVVKESITTNDFDASELLKMVSNQGFNISTPQKLGILSLEESRGKFYEHYMQKRDAKLKEDWKLQRGEKEAMLKAMHESLERSKAEMRAKFSQSGDVSDSTYVYHCSQKIPPSRSARRNNDQGVDSFLVEEELNSDYLSGDGSSRSADSRKHFPNKVASTQKASVGPIHKRSSRTASSGYGNRRNLPENPIAQPVPSFSDLRKENTKPSPGLSRAAARVQQKSFARSKSIIEESKSILKEDQSRRSQSMRKSQIPDELKDISSGNEDIYNWAPSRISKNQSEGAFAYSARRTGPPKPFLRKGNGTHPVIGIAGFQAAAAMMANALQNGDSGDFEDHQDDSPDDAKEEEEYESIEENFRESDFPADSDSENPRVSHEFGNSDDPGSENGDANFSSEAPAIGGTKFTAFTGNVHDPASDVPAPWSSRLPQLSPYMNDNTDGDTFADSPCGSPPWNSHSLDEITDADVSRMRKKWGSAQMPFAGVSASQQPRKDVSKGLKKLWKFGRKTRGGDGLVNDWVSASTASEYDEDMEDGRDLVVGSSDDFKKSRMGYLASYDDFVEDEVFAEQEQSLRSSIPNPPANFRPREDQLTGRAPRSFFSLSTFRSKGGDARLR</sequence>
<dbReference type="FunCoup" id="A0A1D6F1J0">
    <property type="interactions" value="2173"/>
</dbReference>
<feature type="region of interest" description="Disordered" evidence="1">
    <location>
        <begin position="1090"/>
        <end position="1221"/>
    </location>
</feature>
<name>A0A1D6F1J0_MAIZE</name>
<feature type="compositionally biased region" description="Polar residues" evidence="1">
    <location>
        <begin position="677"/>
        <end position="687"/>
    </location>
</feature>